<reference evidence="1 2" key="1">
    <citation type="submission" date="2019-04" db="EMBL/GenBank/DDBJ databases">
        <authorList>
            <person name="Feng G."/>
            <person name="Zhang J."/>
            <person name="Zhu H."/>
        </authorList>
    </citation>
    <scope>NUCLEOTIDE SEQUENCE [LARGE SCALE GENOMIC DNA]</scope>
    <source>
        <strain evidence="1 2">9PBR-1</strain>
    </source>
</reference>
<comment type="caution">
    <text evidence="1">The sequence shown here is derived from an EMBL/GenBank/DDBJ whole genome shotgun (WGS) entry which is preliminary data.</text>
</comment>
<dbReference type="AlphaFoldDB" id="A0A4Z0QFC2"/>
<protein>
    <submittedName>
        <fullName evidence="1">MafI family immunity protein</fullName>
    </submittedName>
</protein>
<gene>
    <name evidence="1" type="ORF">E5K02_04480</name>
</gene>
<proteinExistence type="predicted"/>
<dbReference type="Proteomes" id="UP000298471">
    <property type="component" value="Unassembled WGS sequence"/>
</dbReference>
<evidence type="ECO:0000313" key="1">
    <source>
        <dbReference type="EMBL" id="TGE28727.1"/>
    </source>
</evidence>
<organism evidence="1 2">
    <name type="scientific">Hymenobacter metallicola</name>
    <dbReference type="NCBI Taxonomy" id="2563114"/>
    <lineage>
        <taxon>Bacteria</taxon>
        <taxon>Pseudomonadati</taxon>
        <taxon>Bacteroidota</taxon>
        <taxon>Cytophagia</taxon>
        <taxon>Cytophagales</taxon>
        <taxon>Hymenobacteraceae</taxon>
        <taxon>Hymenobacter</taxon>
    </lineage>
</organism>
<name>A0A4Z0QFC2_9BACT</name>
<evidence type="ECO:0000313" key="2">
    <source>
        <dbReference type="Proteomes" id="UP000298471"/>
    </source>
</evidence>
<sequence>MRKQQEKYWSLLSAAAALGLPPRDCSNARDMFDYAEWEVGFDIIVVQLYEFDIKITEPFFQQVEAVAAGINLPPESYNFLKELIPPS</sequence>
<dbReference type="NCBIfam" id="NF033691">
    <property type="entry name" value="immunity_MafI"/>
    <property type="match status" value="1"/>
</dbReference>
<accession>A0A4Z0QFC2</accession>
<keyword evidence="2" id="KW-1185">Reference proteome</keyword>
<dbReference type="InterPro" id="IPR047880">
    <property type="entry name" value="MafI-like"/>
</dbReference>
<dbReference type="EMBL" id="SRMB01000001">
    <property type="protein sequence ID" value="TGE28727.1"/>
    <property type="molecule type" value="Genomic_DNA"/>
</dbReference>